<dbReference type="PANTHER" id="PTHR31064:SF37">
    <property type="entry name" value="TRANSPORTER, PUTATIVE (EUROFUNG)-RELATED"/>
    <property type="match status" value="1"/>
</dbReference>
<feature type="transmembrane region" description="Helical" evidence="8">
    <location>
        <begin position="369"/>
        <end position="396"/>
    </location>
</feature>
<feature type="transmembrane region" description="Helical" evidence="8">
    <location>
        <begin position="42"/>
        <end position="60"/>
    </location>
</feature>
<keyword evidence="6 8" id="KW-0472">Membrane</keyword>
<evidence type="ECO:0000256" key="1">
    <source>
        <dbReference type="ARBA" id="ARBA00004141"/>
    </source>
</evidence>
<evidence type="ECO:0000313" key="9">
    <source>
        <dbReference type="EMBL" id="KAJ4391153.1"/>
    </source>
</evidence>
<feature type="region of interest" description="Disordered" evidence="7">
    <location>
        <begin position="215"/>
        <end position="251"/>
    </location>
</feature>
<feature type="transmembrane region" description="Helical" evidence="8">
    <location>
        <begin position="437"/>
        <end position="457"/>
    </location>
</feature>
<evidence type="ECO:0000256" key="2">
    <source>
        <dbReference type="ARBA" id="ARBA00022448"/>
    </source>
</evidence>
<sequence>MGKEWRPWARIRNRYPNIIDGIDKVWTGVRPYLPPVNFITVHHAYFICVGLVFAAIFWSISQPSKSVSFTDSLFLVESAFTSSGLNTVNISQLTTGQQVILAIMMILGSPVVVSLFTIWFRAHIFEKRFEDIVEMERKRGMQTTGTIVGMAGAMFGTPVMSSFRRVKAAKPSGLIRRATWKHTQRAEADAFQLGSPTRAQHAAQSPGPLQSIQESQMLQVDDSDTTARPQSAYSEASGVTRKRHRSQSDARPTTANMFDFRTFISENKKSIGRNGQFHDLTDEEREFLGGVEYRALKLLFVLVGVYYVVLQVLGAIALGAWMSVHESSAAAVNSQNPWWTGIFLCISSFNNAGMTLLDAGIAAFDGDAFVLTVVTVLALAGNYAFPAFIRITVFLFRFVLKRTTDEDEYTHWKDALDFILKYPRRLFMLMFPSRANWVFVGICTSLAALNWVLLLILSIGNSVLEAFPVGQRVGLALFQGLTIPSGGYTVVSASSLFFDVQVLWVLMMYIAAYPEIIVMRNSNVYEERSLGIYTSSNDTEDDQKSEDGASEQDTLLPAPVSKEAPRTPGAYAASQVSTKSIKKLVAVGRRGTALVGRQIQKRVANFQGVGVAPRPQLRRATEINFDNPTAPAVVAEEGHVDLVTQHLRSQLSHDMWSIALALFLVTLIETSHSVKDPQTYSVFSFLFEIVSGYTNIGLSIGLPDESFSFSGGWYTGSKLVLILMMIRGRHRGLPVALDHAVKLPGWDNVKKQQEDAEIRRSISKSRISLDNPNKNLNEH</sequence>
<evidence type="ECO:0000256" key="5">
    <source>
        <dbReference type="ARBA" id="ARBA00023065"/>
    </source>
</evidence>
<dbReference type="GO" id="GO:1990573">
    <property type="term" value="P:potassium ion import across plasma membrane"/>
    <property type="evidence" value="ECO:0007669"/>
    <property type="project" value="TreeGrafter"/>
</dbReference>
<evidence type="ECO:0000256" key="6">
    <source>
        <dbReference type="ARBA" id="ARBA00023136"/>
    </source>
</evidence>
<dbReference type="Proteomes" id="UP001140453">
    <property type="component" value="Unassembled WGS sequence"/>
</dbReference>
<keyword evidence="5" id="KW-0406">Ion transport</keyword>
<dbReference type="Pfam" id="PF02386">
    <property type="entry name" value="TrkH"/>
    <property type="match status" value="1"/>
</dbReference>
<gene>
    <name evidence="9" type="ORF">N0V93_004769</name>
</gene>
<dbReference type="GO" id="GO:0005886">
    <property type="term" value="C:plasma membrane"/>
    <property type="evidence" value="ECO:0007669"/>
    <property type="project" value="TreeGrafter"/>
</dbReference>
<dbReference type="AlphaFoldDB" id="A0A9W8YT13"/>
<evidence type="ECO:0008006" key="11">
    <source>
        <dbReference type="Google" id="ProtNLM"/>
    </source>
</evidence>
<dbReference type="GO" id="GO:0030007">
    <property type="term" value="P:intracellular potassium ion homeostasis"/>
    <property type="evidence" value="ECO:0007669"/>
    <property type="project" value="TreeGrafter"/>
</dbReference>
<proteinExistence type="predicted"/>
<evidence type="ECO:0000256" key="4">
    <source>
        <dbReference type="ARBA" id="ARBA00022989"/>
    </source>
</evidence>
<keyword evidence="10" id="KW-1185">Reference proteome</keyword>
<evidence type="ECO:0000256" key="3">
    <source>
        <dbReference type="ARBA" id="ARBA00022692"/>
    </source>
</evidence>
<feature type="transmembrane region" description="Helical" evidence="8">
    <location>
        <begin position="469"/>
        <end position="490"/>
    </location>
</feature>
<dbReference type="InterPro" id="IPR051143">
    <property type="entry name" value="TrkH_K-transport"/>
</dbReference>
<evidence type="ECO:0000313" key="10">
    <source>
        <dbReference type="Proteomes" id="UP001140453"/>
    </source>
</evidence>
<name>A0A9W8YT13_9PEZI</name>
<feature type="transmembrane region" description="Helical" evidence="8">
    <location>
        <begin position="99"/>
        <end position="120"/>
    </location>
</feature>
<reference evidence="9" key="1">
    <citation type="submission" date="2022-10" db="EMBL/GenBank/DDBJ databases">
        <title>Tapping the CABI collections for fungal endophytes: first genome assemblies for Collariella, Neodidymelliopsis, Ascochyta clinopodiicola, Didymella pomorum, Didymosphaeria variabile, Neocosmospora piperis and Neocucurbitaria cava.</title>
        <authorList>
            <person name="Hill R."/>
        </authorList>
    </citation>
    <scope>NUCLEOTIDE SEQUENCE</scope>
    <source>
        <strain evidence="9">IMI 355082</strain>
    </source>
</reference>
<keyword evidence="3 8" id="KW-0812">Transmembrane</keyword>
<protein>
    <recommendedName>
        <fullName evidence="11">Potassium transport protein</fullName>
    </recommendedName>
</protein>
<evidence type="ECO:0000256" key="8">
    <source>
        <dbReference type="SAM" id="Phobius"/>
    </source>
</evidence>
<organism evidence="9 10">
    <name type="scientific">Gnomoniopsis smithogilvyi</name>
    <dbReference type="NCBI Taxonomy" id="1191159"/>
    <lineage>
        <taxon>Eukaryota</taxon>
        <taxon>Fungi</taxon>
        <taxon>Dikarya</taxon>
        <taxon>Ascomycota</taxon>
        <taxon>Pezizomycotina</taxon>
        <taxon>Sordariomycetes</taxon>
        <taxon>Sordariomycetidae</taxon>
        <taxon>Diaporthales</taxon>
        <taxon>Gnomoniaceae</taxon>
        <taxon>Gnomoniopsis</taxon>
    </lineage>
</organism>
<dbReference type="OrthoDB" id="9999863at2759"/>
<comment type="subcellular location">
    <subcellularLocation>
        <location evidence="1">Membrane</location>
        <topology evidence="1">Multi-pass membrane protein</topology>
    </subcellularLocation>
</comment>
<evidence type="ECO:0000256" key="7">
    <source>
        <dbReference type="SAM" id="MobiDB-lite"/>
    </source>
</evidence>
<dbReference type="InterPro" id="IPR003445">
    <property type="entry name" value="Cat_transpt"/>
</dbReference>
<comment type="caution">
    <text evidence="9">The sequence shown here is derived from an EMBL/GenBank/DDBJ whole genome shotgun (WGS) entry which is preliminary data.</text>
</comment>
<feature type="region of interest" description="Disordered" evidence="7">
    <location>
        <begin position="535"/>
        <end position="571"/>
    </location>
</feature>
<feature type="transmembrane region" description="Helical" evidence="8">
    <location>
        <begin position="496"/>
        <end position="518"/>
    </location>
</feature>
<dbReference type="PANTHER" id="PTHR31064">
    <property type="entry name" value="POTASSIUM TRANSPORT PROTEIN DDB_G0292412-RELATED"/>
    <property type="match status" value="1"/>
</dbReference>
<keyword evidence="2" id="KW-0813">Transport</keyword>
<feature type="transmembrane region" description="Helical" evidence="8">
    <location>
        <begin position="140"/>
        <end position="160"/>
    </location>
</feature>
<dbReference type="EMBL" id="JAPEVB010000003">
    <property type="protein sequence ID" value="KAJ4391153.1"/>
    <property type="molecule type" value="Genomic_DNA"/>
</dbReference>
<keyword evidence="4 8" id="KW-1133">Transmembrane helix</keyword>
<dbReference type="GO" id="GO:0140107">
    <property type="term" value="F:high-affinity potassium ion transmembrane transporter activity"/>
    <property type="evidence" value="ECO:0007669"/>
    <property type="project" value="TreeGrafter"/>
</dbReference>
<accession>A0A9W8YT13</accession>
<feature type="transmembrane region" description="Helical" evidence="8">
    <location>
        <begin position="298"/>
        <end position="318"/>
    </location>
</feature>
<feature type="compositionally biased region" description="Acidic residues" evidence="7">
    <location>
        <begin position="538"/>
        <end position="550"/>
    </location>
</feature>